<keyword evidence="3" id="KW-1185">Reference proteome</keyword>
<dbReference type="Pfam" id="PF23993">
    <property type="entry name" value="DUF7311"/>
    <property type="match status" value="1"/>
</dbReference>
<dbReference type="EMBL" id="JBHUDO010000001">
    <property type="protein sequence ID" value="MFD1644782.1"/>
    <property type="molecule type" value="Genomic_DNA"/>
</dbReference>
<proteinExistence type="predicted"/>
<protein>
    <submittedName>
        <fullName evidence="2">ABC transporter</fullName>
    </submittedName>
</protein>
<dbReference type="InterPro" id="IPR055735">
    <property type="entry name" value="DUF7311"/>
</dbReference>
<dbReference type="RefSeq" id="WP_256400031.1">
    <property type="nucleotide sequence ID" value="NZ_JANHJR010000002.1"/>
</dbReference>
<gene>
    <name evidence="2" type="ORF">ACFSBL_03710</name>
</gene>
<sequence length="150" mass="15668">MRVVLAVAVTLALFAVAAPAAADAREYRSDRVVATDLTTLERAGAALLDLEDPTSNPATGPRRFVTLRVPGRSWTTARVDWVALGGRPGTANPDPHVVAYTLAGGEPRTSELPFPLVTSDDGPLVLDGTGSYGLRLTLAPDGVHVEQVGV</sequence>
<feature type="domain" description="DUF7311" evidence="1">
    <location>
        <begin position="1"/>
        <end position="142"/>
    </location>
</feature>
<reference evidence="2 3" key="1">
    <citation type="journal article" date="2019" name="Int. J. Syst. Evol. Microbiol.">
        <title>The Global Catalogue of Microorganisms (GCM) 10K type strain sequencing project: providing services to taxonomists for standard genome sequencing and annotation.</title>
        <authorList>
            <consortium name="The Broad Institute Genomics Platform"/>
            <consortium name="The Broad Institute Genome Sequencing Center for Infectious Disease"/>
            <person name="Wu L."/>
            <person name="Ma J."/>
        </authorList>
    </citation>
    <scope>NUCLEOTIDE SEQUENCE [LARGE SCALE GENOMIC DNA]</scope>
    <source>
        <strain evidence="2 3">CGMCC 1.10390</strain>
    </source>
</reference>
<accession>A0ABD6DEX9</accession>
<evidence type="ECO:0000259" key="1">
    <source>
        <dbReference type="Pfam" id="PF23993"/>
    </source>
</evidence>
<evidence type="ECO:0000313" key="2">
    <source>
        <dbReference type="EMBL" id="MFD1644782.1"/>
    </source>
</evidence>
<comment type="caution">
    <text evidence="2">The sequence shown here is derived from an EMBL/GenBank/DDBJ whole genome shotgun (WGS) entry which is preliminary data.</text>
</comment>
<evidence type="ECO:0000313" key="3">
    <source>
        <dbReference type="Proteomes" id="UP001597034"/>
    </source>
</evidence>
<organism evidence="2 3">
    <name type="scientific">Haloarchaeobius litoreus</name>
    <dbReference type="NCBI Taxonomy" id="755306"/>
    <lineage>
        <taxon>Archaea</taxon>
        <taxon>Methanobacteriati</taxon>
        <taxon>Methanobacteriota</taxon>
        <taxon>Stenosarchaea group</taxon>
        <taxon>Halobacteria</taxon>
        <taxon>Halobacteriales</taxon>
        <taxon>Halorubellaceae</taxon>
        <taxon>Haloarchaeobius</taxon>
    </lineage>
</organism>
<dbReference type="Proteomes" id="UP001597034">
    <property type="component" value="Unassembled WGS sequence"/>
</dbReference>
<name>A0ABD6DEX9_9EURY</name>
<dbReference type="AlphaFoldDB" id="A0ABD6DEX9"/>